<evidence type="ECO:0000256" key="1">
    <source>
        <dbReference type="ARBA" id="ARBA00001947"/>
    </source>
</evidence>
<evidence type="ECO:0000256" key="2">
    <source>
        <dbReference type="ARBA" id="ARBA00022723"/>
    </source>
</evidence>
<proteinExistence type="predicted"/>
<keyword evidence="4" id="KW-0862">Zinc</keyword>
<dbReference type="Proteomes" id="UP000244855">
    <property type="component" value="Unassembled WGS sequence"/>
</dbReference>
<evidence type="ECO:0000259" key="6">
    <source>
        <dbReference type="Pfam" id="PF01661"/>
    </source>
</evidence>
<dbReference type="InterPro" id="IPR002589">
    <property type="entry name" value="Macro_dom"/>
</dbReference>
<dbReference type="GO" id="GO:0016798">
    <property type="term" value="F:hydrolase activity, acting on glycosyl bonds"/>
    <property type="evidence" value="ECO:0007669"/>
    <property type="project" value="UniProtKB-KW"/>
</dbReference>
<name>A0A2V1DJD5_9PLEO</name>
<dbReference type="Pfam" id="PF01661">
    <property type="entry name" value="Macro"/>
    <property type="match status" value="1"/>
</dbReference>
<keyword evidence="8" id="KW-1185">Reference proteome</keyword>
<protein>
    <recommendedName>
        <fullName evidence="6">Macro domain-containing protein</fullName>
    </recommendedName>
</protein>
<evidence type="ECO:0000313" key="7">
    <source>
        <dbReference type="EMBL" id="PVH98306.1"/>
    </source>
</evidence>
<keyword evidence="5" id="KW-0326">Glycosidase</keyword>
<evidence type="ECO:0000256" key="4">
    <source>
        <dbReference type="ARBA" id="ARBA00022833"/>
    </source>
</evidence>
<evidence type="ECO:0000313" key="8">
    <source>
        <dbReference type="Proteomes" id="UP000244855"/>
    </source>
</evidence>
<dbReference type="InterPro" id="IPR043472">
    <property type="entry name" value="Macro_dom-like"/>
</dbReference>
<sequence length="460" mass="51721">MRGMSQHLEHMDSTEKLQLLQQLLCVRSPEFPLPIDISQDINKILAYTRDHRILVSADSIPTRNSITIRKPTHRRIENVIHSWAGPQLRQECYDVMRARGSDLPTGHAVTTSAYNLPFSLQLDRGAKSASIERQQLQQCYSSVLNEIDRLPADSKSGGKSVALCGISTGLFAFLAILAAELTIDAIAAWINARNYLLNAETVIVTASAGMSAAIGLDYTSPNLFQEHFPTFFQYGFTCLYDVFGSYYFTHLELIRKWPKSALYAELLTWLKRFGENAHVRTLNADGLFVANRWGGDIISTPQGQYASYWPSAPYMDVARGYMDPETQRLTDEGAIPRCLSCGGDMSICVRAAGWFNEKPYSEGEAWWRRFCQEALGREGRMVILEIRLGMNTPGVIRWPNEDLVRESDGKVRLVRLVLGLHANVPLDLEYEGLATYVDGDMKDTLRLLLKNTNDININAI</sequence>
<dbReference type="PANTHER" id="PTHR11106:SF121">
    <property type="entry name" value="ADP-RIBOSE 1''-PHOSPHATE PHOSPHATASE"/>
    <property type="match status" value="1"/>
</dbReference>
<dbReference type="STRING" id="97972.A0A2V1DJD5"/>
<keyword evidence="2" id="KW-0479">Metal-binding</keyword>
<dbReference type="OrthoDB" id="6077599at2759"/>
<accession>A0A2V1DJD5</accession>
<gene>
    <name evidence="7" type="ORF">DM02DRAFT_643647</name>
</gene>
<organism evidence="7 8">
    <name type="scientific">Periconia macrospinosa</name>
    <dbReference type="NCBI Taxonomy" id="97972"/>
    <lineage>
        <taxon>Eukaryota</taxon>
        <taxon>Fungi</taxon>
        <taxon>Dikarya</taxon>
        <taxon>Ascomycota</taxon>
        <taxon>Pezizomycotina</taxon>
        <taxon>Dothideomycetes</taxon>
        <taxon>Pleosporomycetidae</taxon>
        <taxon>Pleosporales</taxon>
        <taxon>Massarineae</taxon>
        <taxon>Periconiaceae</taxon>
        <taxon>Periconia</taxon>
    </lineage>
</organism>
<dbReference type="Gene3D" id="3.40.220.10">
    <property type="entry name" value="Leucine Aminopeptidase, subunit E, domain 1"/>
    <property type="match status" value="1"/>
</dbReference>
<dbReference type="InterPro" id="IPR029035">
    <property type="entry name" value="DHS-like_NAD/FAD-binding_dom"/>
</dbReference>
<comment type="cofactor">
    <cofactor evidence="1">
        <name>Zn(2+)</name>
        <dbReference type="ChEBI" id="CHEBI:29105"/>
    </cofactor>
</comment>
<reference evidence="7 8" key="1">
    <citation type="journal article" date="2018" name="Sci. Rep.">
        <title>Comparative genomics provides insights into the lifestyle and reveals functional heterogeneity of dark septate endophytic fungi.</title>
        <authorList>
            <person name="Knapp D.G."/>
            <person name="Nemeth J.B."/>
            <person name="Barry K."/>
            <person name="Hainaut M."/>
            <person name="Henrissat B."/>
            <person name="Johnson J."/>
            <person name="Kuo A."/>
            <person name="Lim J.H.P."/>
            <person name="Lipzen A."/>
            <person name="Nolan M."/>
            <person name="Ohm R.A."/>
            <person name="Tamas L."/>
            <person name="Grigoriev I.V."/>
            <person name="Spatafora J.W."/>
            <person name="Nagy L.G."/>
            <person name="Kovacs G.M."/>
        </authorList>
    </citation>
    <scope>NUCLEOTIDE SEQUENCE [LARGE SCALE GENOMIC DNA]</scope>
    <source>
        <strain evidence="7 8">DSE2036</strain>
    </source>
</reference>
<evidence type="ECO:0000256" key="5">
    <source>
        <dbReference type="ARBA" id="ARBA00023295"/>
    </source>
</evidence>
<dbReference type="GO" id="GO:0046872">
    <property type="term" value="F:metal ion binding"/>
    <property type="evidence" value="ECO:0007669"/>
    <property type="project" value="UniProtKB-KW"/>
</dbReference>
<dbReference type="PANTHER" id="PTHR11106">
    <property type="entry name" value="GANGLIOSIDE INDUCED DIFFERENTIATION ASSOCIATED PROTEIN 2-RELATED"/>
    <property type="match status" value="1"/>
</dbReference>
<evidence type="ECO:0000256" key="3">
    <source>
        <dbReference type="ARBA" id="ARBA00022801"/>
    </source>
</evidence>
<keyword evidence="3" id="KW-0378">Hydrolase</keyword>
<dbReference type="SUPFAM" id="SSF52467">
    <property type="entry name" value="DHS-like NAD/FAD-binding domain"/>
    <property type="match status" value="1"/>
</dbReference>
<dbReference type="SUPFAM" id="SSF52949">
    <property type="entry name" value="Macro domain-like"/>
    <property type="match status" value="1"/>
</dbReference>
<dbReference type="EMBL" id="KZ805416">
    <property type="protein sequence ID" value="PVH98306.1"/>
    <property type="molecule type" value="Genomic_DNA"/>
</dbReference>
<dbReference type="AlphaFoldDB" id="A0A2V1DJD5"/>
<feature type="domain" description="Macro" evidence="6">
    <location>
        <begin position="73"/>
        <end position="175"/>
    </location>
</feature>